<accession>A0A857J0W8</accession>
<reference evidence="13 14" key="1">
    <citation type="submission" date="2020-01" db="EMBL/GenBank/DDBJ databases">
        <title>Genome sequencing of strain KACC 21265.</title>
        <authorList>
            <person name="Heo J."/>
            <person name="Kim S.-J."/>
            <person name="Kim J.-S."/>
            <person name="Hong S.-B."/>
            <person name="Kwon S.-W."/>
        </authorList>
    </citation>
    <scope>NUCLEOTIDE SEQUENCE [LARGE SCALE GENOMIC DNA]</scope>
    <source>
        <strain evidence="13 14">KACC 21265</strain>
    </source>
</reference>
<dbReference type="NCBIfam" id="TIGR00217">
    <property type="entry name" value="malQ"/>
    <property type="match status" value="1"/>
</dbReference>
<keyword evidence="6 10" id="KW-0808">Transferase</keyword>
<dbReference type="Gene3D" id="3.20.20.80">
    <property type="entry name" value="Glycosidases"/>
    <property type="match status" value="5"/>
</dbReference>
<evidence type="ECO:0000256" key="10">
    <source>
        <dbReference type="RuleBase" id="RU361207"/>
    </source>
</evidence>
<dbReference type="InterPro" id="IPR006047">
    <property type="entry name" value="GH13_cat_dom"/>
</dbReference>
<feature type="compositionally biased region" description="Polar residues" evidence="11">
    <location>
        <begin position="1"/>
        <end position="18"/>
    </location>
</feature>
<evidence type="ECO:0000256" key="11">
    <source>
        <dbReference type="SAM" id="MobiDB-lite"/>
    </source>
</evidence>
<feature type="domain" description="Glycosyl hydrolase family 13 catalytic" evidence="12">
    <location>
        <begin position="750"/>
        <end position="1259"/>
    </location>
</feature>
<feature type="region of interest" description="Disordered" evidence="11">
    <location>
        <begin position="1"/>
        <end position="20"/>
    </location>
</feature>
<evidence type="ECO:0000313" key="14">
    <source>
        <dbReference type="Proteomes" id="UP000464787"/>
    </source>
</evidence>
<organism evidence="13 14">
    <name type="scientific">Xylophilus rhododendri</name>
    <dbReference type="NCBI Taxonomy" id="2697032"/>
    <lineage>
        <taxon>Bacteria</taxon>
        <taxon>Pseudomonadati</taxon>
        <taxon>Pseudomonadota</taxon>
        <taxon>Betaproteobacteria</taxon>
        <taxon>Burkholderiales</taxon>
        <taxon>Xylophilus</taxon>
    </lineage>
</organism>
<keyword evidence="5 10" id="KW-0328">Glycosyltransferase</keyword>
<proteinExistence type="inferred from homology"/>
<keyword evidence="7 10" id="KW-0119">Carbohydrate metabolism</keyword>
<comment type="similarity">
    <text evidence="2 10">Belongs to the disproportionating enzyme family.</text>
</comment>
<dbReference type="Proteomes" id="UP000464787">
    <property type="component" value="Chromosome"/>
</dbReference>
<dbReference type="KEGG" id="xyk:GT347_04780"/>
<dbReference type="SMART" id="SM00642">
    <property type="entry name" value="Aamy"/>
    <property type="match status" value="1"/>
</dbReference>
<evidence type="ECO:0000256" key="6">
    <source>
        <dbReference type="ARBA" id="ARBA00022679"/>
    </source>
</evidence>
<dbReference type="EMBL" id="CP047650">
    <property type="protein sequence ID" value="QHI97356.1"/>
    <property type="molecule type" value="Genomic_DNA"/>
</dbReference>
<dbReference type="RefSeq" id="WP_160550874.1">
    <property type="nucleotide sequence ID" value="NZ_CP047650.1"/>
</dbReference>
<evidence type="ECO:0000256" key="7">
    <source>
        <dbReference type="ARBA" id="ARBA00023277"/>
    </source>
</evidence>
<dbReference type="Pfam" id="PF21226">
    <property type="entry name" value="MalQ_N"/>
    <property type="match status" value="1"/>
</dbReference>
<evidence type="ECO:0000256" key="1">
    <source>
        <dbReference type="ARBA" id="ARBA00000439"/>
    </source>
</evidence>
<protein>
    <recommendedName>
        <fullName evidence="4 10">4-alpha-glucanotransferase</fullName>
        <ecNumber evidence="3 10">2.4.1.25</ecNumber>
    </recommendedName>
    <alternativeName>
        <fullName evidence="8 10">Amylomaltase</fullName>
    </alternativeName>
    <alternativeName>
        <fullName evidence="9 10">Disproportionating enzyme</fullName>
    </alternativeName>
</protein>
<dbReference type="GO" id="GO:0016853">
    <property type="term" value="F:isomerase activity"/>
    <property type="evidence" value="ECO:0007669"/>
    <property type="project" value="UniProtKB-KW"/>
</dbReference>
<comment type="catalytic activity">
    <reaction evidence="1 10">
        <text>Transfers a segment of a (1-&gt;4)-alpha-D-glucan to a new position in an acceptor, which may be glucose or a (1-&gt;4)-alpha-D-glucan.</text>
        <dbReference type="EC" id="2.4.1.25"/>
    </reaction>
</comment>
<evidence type="ECO:0000256" key="8">
    <source>
        <dbReference type="ARBA" id="ARBA00031423"/>
    </source>
</evidence>
<dbReference type="Pfam" id="PF02446">
    <property type="entry name" value="Glyco_hydro_77"/>
    <property type="match status" value="1"/>
</dbReference>
<name>A0A857J0W8_9BURK</name>
<keyword evidence="14" id="KW-1185">Reference proteome</keyword>
<dbReference type="EC" id="2.4.1.25" evidence="3 10"/>
<dbReference type="PANTHER" id="PTHR32438:SF5">
    <property type="entry name" value="4-ALPHA-GLUCANOTRANSFERASE DPE1, CHLOROPLASTIC_AMYLOPLASTIC"/>
    <property type="match status" value="1"/>
</dbReference>
<dbReference type="InterPro" id="IPR003385">
    <property type="entry name" value="Glyco_hydro_77"/>
</dbReference>
<dbReference type="PANTHER" id="PTHR32438">
    <property type="entry name" value="4-ALPHA-GLUCANOTRANSFERASE DPE1, CHLOROPLASTIC/AMYLOPLASTIC"/>
    <property type="match status" value="1"/>
</dbReference>
<dbReference type="GO" id="GO:0005975">
    <property type="term" value="P:carbohydrate metabolic process"/>
    <property type="evidence" value="ECO:0007669"/>
    <property type="project" value="InterPro"/>
</dbReference>
<evidence type="ECO:0000256" key="3">
    <source>
        <dbReference type="ARBA" id="ARBA00012560"/>
    </source>
</evidence>
<dbReference type="CDD" id="cd11336">
    <property type="entry name" value="AmyAc_MTSase"/>
    <property type="match status" value="1"/>
</dbReference>
<evidence type="ECO:0000256" key="2">
    <source>
        <dbReference type="ARBA" id="ARBA00005684"/>
    </source>
</evidence>
<sequence length="1712" mass="190668">MSDSNPADQQTPVGSTDDSGALRALAGQVGLAASYHDFFGATREVPDATLRNALHAMGIPAADDEQVHASLSSHDASAEQQSLPPVVVLREGAPEHGVVLTRGTPDGSLWRLTLEDGTVQELRSHIGGNGKPYAVLPPGLPLGYHRLETASQEEGGYCAVIVTPVRCWIPPALQTGERWWGPCVQLYALRSVRNWGIGDFSDLRVLVDAMAQQGASFVGLNPLHALFPHRPDVASPYSPSSRNMLNPVYLDVEAVPEYHECDGVRRLVDSEDFQRRLQQLRATEMVDYAQVAAHKMAVLEMLWAHFRERHLATGSTRGEAFNAFLAERGQGLRSHALFEALQAHFYAQDPTTWGWPAWPEAYRSPQSEAVAAFAQDNEERVGYYAWLQWLCELQVQGVQQRARSVGMGLGLYRDLAVGVNEGGSETWNEPASYALGMHVGAPPDALNALGQNWGLPPLNPSRLMAGRYQPFIETLRANMRNAGALRLDHVMGLMRLFWISPAGGSYVSYPLDDLLGVLALESHRHRCMVIGEDLGNVAPRMREAMHERALLSYRPLFFERGGDGSFRPPQEWPQEALAVVSTHDLPTLRGFWSGEDIELQARLKLYPDAEVHAQQVLSRSGDRVQLLLALDRENLLPPGVTVHTTSLPESTPAFADAVYAFLARTPSLLVGVQLEDITQQLMQVNVPGTGEDVYPNWRRKLSVEVDDLAADPRMLSVAAVLRARRSGPAPRALLAQNELPGLDTARVPVSTYRVQFHAGFTFEQATAVVPYLHAMGISHLYASPYLRARAGSTHGYDIVDHNALNPEVGDEEQFDRMCQTLREHGMRQMLDIVPNHMGVLEADNAWWLDVLENGPAAVHASFFDIEWEPAAPEMAGRVLLPVLGDHYGRVLEAGELKLVFEPTAGEFWLHYFDHRFPLDPRDYPRIFEALPMPPPLNEEQRDGQAVVQSLLHAFGNLPPRDDLSDACREARERDRPLHKRSLARLAQRQGWLEVWIQACLKILNGNPENPESFNALDALVRRQAYRLAYWRVAGDDINYRRFFDVNTLAGMRMERDEVFEATHRRILRWLRSDRVSALRIDHPDGLSDPREYFERLQGRYAAQADTAGRQRRALYLVVEKILDIDEAMPDEWPVHGGTGYRFSAMVNGLFVDGANEGAFDSLYRDFSGEYQRFGDILYEAKLHVIENGLSSELGWLTETLYRITRSDRRTCDFTRNRLSHALMVVAACHPVYRTYIRAQDCTVSAADRAVIDRACNAARRRSEGEELTVIEHLRQLLLGACDIEGTARRAAVMRFIARWQQFTAPVTAKAMEDTAFYRYNRLVSLNDVGGDPRRFGTSVAHFHAVNADDSEHRPHWLLGTSTHDSKRSEDLRTRLDVLSEIPDAWGAAIERWSGHAESLHAVVDGAPAPSRNDEYLLWQTLVGAWPLVGLTEDSTEDLRKRVQAYMQKAVREAKLRTSWLNPNEAYEKALSAFIDGVLDREASAALLADIGGFVDHIAPYGCCNSLSLVALKMTSPGVPDLYHGCEQWNFSLVDPDNRRPVDFGRLQSTLEQLQALYAAGFPSQAQWQELRHGCTDGRIKHLVSWRLLQLRQAHPEVFRNGGYRSLPAEGPHAGRLVSFVRGEGDAAVLTVASRLLRGLTDQLPPEPAAMAERWQGTSMQVPTPAGGWVDWFTGAPAPVTPIGPGGASLDVGQALALLPIAVFVPASWITQA</sequence>
<dbReference type="InterPro" id="IPR048458">
    <property type="entry name" value="MalQ_N"/>
</dbReference>
<dbReference type="NCBIfam" id="TIGR02401">
    <property type="entry name" value="trehalose_TreY"/>
    <property type="match status" value="1"/>
</dbReference>
<dbReference type="SUPFAM" id="SSF51445">
    <property type="entry name" value="(Trans)glycosidases"/>
    <property type="match status" value="2"/>
</dbReference>
<gene>
    <name evidence="13" type="ORF">GT347_04780</name>
</gene>
<dbReference type="GO" id="GO:0004134">
    <property type="term" value="F:4-alpha-glucanotransferase activity"/>
    <property type="evidence" value="ECO:0007669"/>
    <property type="project" value="UniProtKB-EC"/>
</dbReference>
<dbReference type="InterPro" id="IPR012767">
    <property type="entry name" value="Trehalose_TreY"/>
</dbReference>
<evidence type="ECO:0000313" key="13">
    <source>
        <dbReference type="EMBL" id="QHI97356.1"/>
    </source>
</evidence>
<dbReference type="InterPro" id="IPR017853">
    <property type="entry name" value="GH"/>
</dbReference>
<evidence type="ECO:0000256" key="4">
    <source>
        <dbReference type="ARBA" id="ARBA00020295"/>
    </source>
</evidence>
<evidence type="ECO:0000259" key="12">
    <source>
        <dbReference type="SMART" id="SM00642"/>
    </source>
</evidence>
<dbReference type="Pfam" id="PF00128">
    <property type="entry name" value="Alpha-amylase"/>
    <property type="match status" value="1"/>
</dbReference>
<dbReference type="NCBIfam" id="NF011077">
    <property type="entry name" value="PRK14507.1"/>
    <property type="match status" value="1"/>
</dbReference>
<evidence type="ECO:0000256" key="5">
    <source>
        <dbReference type="ARBA" id="ARBA00022676"/>
    </source>
</evidence>
<keyword evidence="13" id="KW-0413">Isomerase</keyword>
<evidence type="ECO:0000256" key="9">
    <source>
        <dbReference type="ARBA" id="ARBA00031501"/>
    </source>
</evidence>